<dbReference type="GO" id="GO:0005737">
    <property type="term" value="C:cytoplasm"/>
    <property type="evidence" value="ECO:0007669"/>
    <property type="project" value="TreeGrafter"/>
</dbReference>
<dbReference type="Gene3D" id="3.30.200.20">
    <property type="entry name" value="Phosphorylase Kinase, domain 1"/>
    <property type="match status" value="1"/>
</dbReference>
<dbReference type="GO" id="GO:0006646">
    <property type="term" value="P:phosphatidylethanolamine biosynthetic process"/>
    <property type="evidence" value="ECO:0007669"/>
    <property type="project" value="TreeGrafter"/>
</dbReference>
<proteinExistence type="inferred from homology"/>
<dbReference type="AlphaFoldDB" id="A0A8H7S683"/>
<dbReference type="CDD" id="cd05157">
    <property type="entry name" value="ETNK_euk"/>
    <property type="match status" value="1"/>
</dbReference>
<organism evidence="2 3">
    <name type="scientific">Circinella minor</name>
    <dbReference type="NCBI Taxonomy" id="1195481"/>
    <lineage>
        <taxon>Eukaryota</taxon>
        <taxon>Fungi</taxon>
        <taxon>Fungi incertae sedis</taxon>
        <taxon>Mucoromycota</taxon>
        <taxon>Mucoromycotina</taxon>
        <taxon>Mucoromycetes</taxon>
        <taxon>Mucorales</taxon>
        <taxon>Lichtheimiaceae</taxon>
        <taxon>Circinella</taxon>
    </lineage>
</organism>
<dbReference type="Pfam" id="PF01633">
    <property type="entry name" value="Choline_kinase"/>
    <property type="match status" value="1"/>
</dbReference>
<evidence type="ECO:0000256" key="1">
    <source>
        <dbReference type="ARBA" id="ARBA00038211"/>
    </source>
</evidence>
<evidence type="ECO:0008006" key="4">
    <source>
        <dbReference type="Google" id="ProtNLM"/>
    </source>
</evidence>
<dbReference type="Proteomes" id="UP000646827">
    <property type="component" value="Unassembled WGS sequence"/>
</dbReference>
<dbReference type="Gene3D" id="3.90.1200.10">
    <property type="match status" value="1"/>
</dbReference>
<dbReference type="SUPFAM" id="SSF56112">
    <property type="entry name" value="Protein kinase-like (PK-like)"/>
    <property type="match status" value="1"/>
</dbReference>
<dbReference type="EMBL" id="JAEPRB010000073">
    <property type="protein sequence ID" value="KAG2222828.1"/>
    <property type="molecule type" value="Genomic_DNA"/>
</dbReference>
<dbReference type="GO" id="GO:0004103">
    <property type="term" value="F:choline kinase activity"/>
    <property type="evidence" value="ECO:0007669"/>
    <property type="project" value="TreeGrafter"/>
</dbReference>
<dbReference type="GO" id="GO:0004305">
    <property type="term" value="F:ethanolamine kinase activity"/>
    <property type="evidence" value="ECO:0007669"/>
    <property type="project" value="TreeGrafter"/>
</dbReference>
<comment type="caution">
    <text evidence="2">The sequence shown here is derived from an EMBL/GenBank/DDBJ whole genome shotgun (WGS) entry which is preliminary data.</text>
</comment>
<comment type="similarity">
    <text evidence="1">Belongs to the choline/ethanolamine kinase family.</text>
</comment>
<accession>A0A8H7S683</accession>
<sequence>MERVTIALSNSIFIVTIGKSKLLLRVYGLGCEDFIDRKSELQWLARLSKLKLSPRLLAIFGNGRFEEYLPSTTLLPNDIRDPLISRQLAPRIRELHSVVDIYPPPTVSSKESQLASTVWQRSVDRWYQTLETVENLPEKLNLEILGHEIAQAKSMLIKSNSPIVFGHGDTQYGNILRLTGSNDLVLVDFEYSGYNPRGLDLVNHFCEWTYDYQSETVSAQMQWELFPSIEKQRNFLTAYIGNRESDVDVDTLLQEASDWILGNHIYWALWGMVQATRSDIDYDYWAYSFCRLDAFRKELESRK</sequence>
<protein>
    <recommendedName>
        <fullName evidence="4">Choline kinase</fullName>
    </recommendedName>
</protein>
<dbReference type="PANTHER" id="PTHR22603">
    <property type="entry name" value="CHOLINE/ETHANOALAMINE KINASE"/>
    <property type="match status" value="1"/>
</dbReference>
<name>A0A8H7S683_9FUNG</name>
<dbReference type="OrthoDB" id="10267235at2759"/>
<evidence type="ECO:0000313" key="3">
    <source>
        <dbReference type="Proteomes" id="UP000646827"/>
    </source>
</evidence>
<evidence type="ECO:0000313" key="2">
    <source>
        <dbReference type="EMBL" id="KAG2222828.1"/>
    </source>
</evidence>
<reference evidence="2 3" key="1">
    <citation type="submission" date="2020-12" db="EMBL/GenBank/DDBJ databases">
        <title>Metabolic potential, ecology and presence of endohyphal bacteria is reflected in genomic diversity of Mucoromycotina.</title>
        <authorList>
            <person name="Muszewska A."/>
            <person name="Okrasinska A."/>
            <person name="Steczkiewicz K."/>
            <person name="Drgas O."/>
            <person name="Orlowska M."/>
            <person name="Perlinska-Lenart U."/>
            <person name="Aleksandrzak-Piekarczyk T."/>
            <person name="Szatraj K."/>
            <person name="Zielenkiewicz U."/>
            <person name="Pilsyk S."/>
            <person name="Malc E."/>
            <person name="Mieczkowski P."/>
            <person name="Kruszewska J.S."/>
            <person name="Biernat P."/>
            <person name="Pawlowska J."/>
        </authorList>
    </citation>
    <scope>NUCLEOTIDE SEQUENCE [LARGE SCALE GENOMIC DNA]</scope>
    <source>
        <strain evidence="2 3">CBS 142.35</strain>
    </source>
</reference>
<dbReference type="PANTHER" id="PTHR22603:SF93">
    <property type="entry name" value="RE24176P"/>
    <property type="match status" value="1"/>
</dbReference>
<keyword evidence="3" id="KW-1185">Reference proteome</keyword>
<gene>
    <name evidence="2" type="ORF">INT45_000443</name>
</gene>
<dbReference type="InterPro" id="IPR011009">
    <property type="entry name" value="Kinase-like_dom_sf"/>
</dbReference>